<evidence type="ECO:0000256" key="3">
    <source>
        <dbReference type="ARBA" id="ARBA00022827"/>
    </source>
</evidence>
<dbReference type="RefSeq" id="WP_367876214.1">
    <property type="nucleotide sequence ID" value="NZ_JBFNXX010000002.1"/>
</dbReference>
<keyword evidence="6" id="KW-1185">Reference proteome</keyword>
<accession>A0ABV3RHS2</accession>
<evidence type="ECO:0000313" key="5">
    <source>
        <dbReference type="EMBL" id="MEW9918510.1"/>
    </source>
</evidence>
<protein>
    <submittedName>
        <fullName evidence="5">FAD-binding domain-containing protein</fullName>
    </submittedName>
</protein>
<dbReference type="Gene3D" id="1.10.579.10">
    <property type="entry name" value="DNA Cyclobutane Dipyrimidine Photolyase, subunit A, domain 3"/>
    <property type="match status" value="1"/>
</dbReference>
<organism evidence="5 6">
    <name type="scientific">Sulfitobacter sediminis</name>
    <dbReference type="NCBI Taxonomy" id="3234186"/>
    <lineage>
        <taxon>Bacteria</taxon>
        <taxon>Pseudomonadati</taxon>
        <taxon>Pseudomonadota</taxon>
        <taxon>Alphaproteobacteria</taxon>
        <taxon>Rhodobacterales</taxon>
        <taxon>Roseobacteraceae</taxon>
        <taxon>Sulfitobacter</taxon>
    </lineage>
</organism>
<dbReference type="InterPro" id="IPR002081">
    <property type="entry name" value="Cryptochrome/DNA_photolyase_1"/>
</dbReference>
<comment type="cofactor">
    <cofactor evidence="1">
        <name>FAD</name>
        <dbReference type="ChEBI" id="CHEBI:57692"/>
    </cofactor>
</comment>
<dbReference type="InterPro" id="IPR036134">
    <property type="entry name" value="Crypto/Photolyase_FAD-like_sf"/>
</dbReference>
<evidence type="ECO:0000256" key="1">
    <source>
        <dbReference type="ARBA" id="ARBA00001974"/>
    </source>
</evidence>
<evidence type="ECO:0000259" key="4">
    <source>
        <dbReference type="Pfam" id="PF03441"/>
    </source>
</evidence>
<evidence type="ECO:0000256" key="2">
    <source>
        <dbReference type="ARBA" id="ARBA00022630"/>
    </source>
</evidence>
<comment type="caution">
    <text evidence="5">The sequence shown here is derived from an EMBL/GenBank/DDBJ whole genome shotgun (WGS) entry which is preliminary data.</text>
</comment>
<keyword evidence="3" id="KW-0274">FAD</keyword>
<keyword evidence="2" id="KW-0285">Flavoprotein</keyword>
<sequence>MSDALTHFPPTFAAARQRLDAFVPRAAAAYARSRNFDFGPGNHDNVSILSPYVKARMLDEVAIIRAVLSQHDESSAEKYIAEVFWRTYWKGWMELRPSAWLQYTSDLNRLRDDIQTQSGLRGRWDEACHGQTGIAPFDAWARELVQTGYLHNHARMWFASIWIFTLELPWQLGADFFLRHLLDGDAAVNTLSWRWVAGIQTKGKTYLATAENIAKYTDGRFRDVKGLAQHAVPREGPGDIPAGALPPSDPFPLPGRYGILLHGDDLDVDRLLLRAEDPVAFAYAEATPGHSPWQMAPHVAAFREAAARDGVPEDAEMETLATAQAIADWAAAHDLEQVVAPYAPTGPMRQMLDAYRAIDGSVPLSLYRRALDTAAWPLATKGFFPFKENIPDLIGQFVRR</sequence>
<dbReference type="Gene3D" id="1.25.40.80">
    <property type="match status" value="1"/>
</dbReference>
<name>A0ABV3RHS2_9RHOB</name>
<dbReference type="SUPFAM" id="SSF48173">
    <property type="entry name" value="Cryptochrome/photolyase FAD-binding domain"/>
    <property type="match status" value="1"/>
</dbReference>
<evidence type="ECO:0000313" key="6">
    <source>
        <dbReference type="Proteomes" id="UP001556098"/>
    </source>
</evidence>
<dbReference type="EMBL" id="JBFNXX010000002">
    <property type="protein sequence ID" value="MEW9918510.1"/>
    <property type="molecule type" value="Genomic_DNA"/>
</dbReference>
<feature type="domain" description="Cryptochrome/DNA photolyase FAD-binding" evidence="4">
    <location>
        <begin position="80"/>
        <end position="207"/>
    </location>
</feature>
<dbReference type="Pfam" id="PF03441">
    <property type="entry name" value="FAD_binding_7"/>
    <property type="match status" value="1"/>
</dbReference>
<gene>
    <name evidence="5" type="ORF">AB2B41_02765</name>
</gene>
<dbReference type="PANTHER" id="PTHR11455:SF9">
    <property type="entry name" value="CRYPTOCHROME CIRCADIAN CLOCK 5 ISOFORM X1"/>
    <property type="match status" value="1"/>
</dbReference>
<dbReference type="InterPro" id="IPR005101">
    <property type="entry name" value="Cryptochr/Photolyase_FAD-bd"/>
</dbReference>
<dbReference type="Proteomes" id="UP001556098">
    <property type="component" value="Unassembled WGS sequence"/>
</dbReference>
<proteinExistence type="predicted"/>
<dbReference type="PANTHER" id="PTHR11455">
    <property type="entry name" value="CRYPTOCHROME"/>
    <property type="match status" value="1"/>
</dbReference>
<reference evidence="5 6" key="1">
    <citation type="submission" date="2024-07" db="EMBL/GenBank/DDBJ databases">
        <title>Marimonas sp.nov., isolated from tidal-flat sediment.</title>
        <authorList>
            <person name="Jayan J.N."/>
            <person name="Lee S.S."/>
        </authorList>
    </citation>
    <scope>NUCLEOTIDE SEQUENCE [LARGE SCALE GENOMIC DNA]</scope>
    <source>
        <strain evidence="5 6">MJW-29</strain>
    </source>
</reference>